<dbReference type="Proteomes" id="UP000199069">
    <property type="component" value="Unassembled WGS sequence"/>
</dbReference>
<dbReference type="EMBL" id="CWKI01000011">
    <property type="protein sequence ID" value="CTR09904.1"/>
    <property type="molecule type" value="Genomic_DNA"/>
</dbReference>
<accession>A0A0K3CJQ1</accession>
<dbReference type="InterPro" id="IPR036291">
    <property type="entry name" value="NAD(P)-bd_dom_sf"/>
</dbReference>
<dbReference type="SUPFAM" id="SSF51735">
    <property type="entry name" value="NAD(P)-binding Rossmann-fold domains"/>
    <property type="match status" value="1"/>
</dbReference>
<evidence type="ECO:0000313" key="1">
    <source>
        <dbReference type="EMBL" id="CTR09904.1"/>
    </source>
</evidence>
<gene>
    <name evidence="1" type="primary">FGENESH: predicted gene_11.261</name>
    <name evidence="1" type="ORF">BN2166_0057650</name>
</gene>
<dbReference type="Gene3D" id="3.40.50.720">
    <property type="entry name" value="NAD(P)-binding Rossmann-like Domain"/>
    <property type="match status" value="1"/>
</dbReference>
<evidence type="ECO:0000313" key="2">
    <source>
        <dbReference type="Proteomes" id="UP000199069"/>
    </source>
</evidence>
<name>A0A0K3CJQ1_RHOTO</name>
<sequence length="71" mass="7442">MCCSEDLKGAVIYLASDASAFTTGADLRVDGTTYPLRTHHLICPCGPPSSSSKTRKLVPSLVSTFATLPLA</sequence>
<reference evidence="1 2" key="1">
    <citation type="submission" date="2015-07" db="EMBL/GenBank/DDBJ databases">
        <authorList>
            <person name="Cajimat M.N.B."/>
            <person name="Milazzo M.L."/>
            <person name="Fulhorst C.F."/>
        </authorList>
    </citation>
    <scope>NUCLEOTIDE SEQUENCE [LARGE SCALE GENOMIC DNA]</scope>
    <source>
        <strain evidence="1">Single colony</strain>
    </source>
</reference>
<dbReference type="AlphaFoldDB" id="A0A0K3CJQ1"/>
<keyword evidence="2" id="KW-1185">Reference proteome</keyword>
<protein>
    <submittedName>
        <fullName evidence="1">FGENESH: predicted gene_11.261 protein</fullName>
    </submittedName>
</protein>
<organism evidence="1 2">
    <name type="scientific">Rhodotorula toruloides</name>
    <name type="common">Yeast</name>
    <name type="synonym">Rhodosporidium toruloides</name>
    <dbReference type="NCBI Taxonomy" id="5286"/>
    <lineage>
        <taxon>Eukaryota</taxon>
        <taxon>Fungi</taxon>
        <taxon>Dikarya</taxon>
        <taxon>Basidiomycota</taxon>
        <taxon>Pucciniomycotina</taxon>
        <taxon>Microbotryomycetes</taxon>
        <taxon>Sporidiobolales</taxon>
        <taxon>Sporidiobolaceae</taxon>
        <taxon>Rhodotorula</taxon>
    </lineage>
</organism>
<proteinExistence type="predicted"/>